<dbReference type="Pfam" id="PF00239">
    <property type="entry name" value="Resolvase"/>
    <property type="match status" value="1"/>
</dbReference>
<dbReference type="STRING" id="1936003.STSP2_01116"/>
<name>A0A1U9NJP8_9BACT</name>
<keyword evidence="5" id="KW-1185">Reference proteome</keyword>
<evidence type="ECO:0000313" key="4">
    <source>
        <dbReference type="EMBL" id="AQT67964.1"/>
    </source>
</evidence>
<dbReference type="InterPro" id="IPR006119">
    <property type="entry name" value="Resolv_N"/>
</dbReference>
<evidence type="ECO:0000259" key="3">
    <source>
        <dbReference type="PROSITE" id="PS51737"/>
    </source>
</evidence>
<dbReference type="Gene3D" id="3.40.50.1390">
    <property type="entry name" value="Resolvase, N-terminal catalytic domain"/>
    <property type="match status" value="1"/>
</dbReference>
<dbReference type="Pfam" id="PF13408">
    <property type="entry name" value="Zn_ribbon_recom"/>
    <property type="match status" value="1"/>
</dbReference>
<dbReference type="EMBL" id="CP019791">
    <property type="protein sequence ID" value="AQT67964.1"/>
    <property type="molecule type" value="Genomic_DNA"/>
</dbReference>
<dbReference type="InterPro" id="IPR025827">
    <property type="entry name" value="Zn_ribbon_recom_dom"/>
</dbReference>
<evidence type="ECO:0000259" key="2">
    <source>
        <dbReference type="PROSITE" id="PS51736"/>
    </source>
</evidence>
<dbReference type="Gene3D" id="3.90.1750.20">
    <property type="entry name" value="Putative Large Serine Recombinase, Chain B, Domain 2"/>
    <property type="match status" value="1"/>
</dbReference>
<dbReference type="GO" id="GO:0000150">
    <property type="term" value="F:DNA strand exchange activity"/>
    <property type="evidence" value="ECO:0007669"/>
    <property type="project" value="InterPro"/>
</dbReference>
<sequence length="511" mass="58335">MQKQKSKTIRCAIYTRKSTEEGLNQEFNSLHAQREAAEAYIASQKSQGWVCLVNQYDDGGFTGGNMERPALKRLLQDIAEGQINCVVVYKVDRLSRSLMDFAKILARFEDHGVSFVSVTQQFNTTTSMGRLTLNVLLSFAQFEREVISERTRDKIAMARKRGKWSGGRPVLGYDICPDGGKLVINEAEAQQVRAIFDLFLKHKSILDTVEQLDMRGWTTKTWVTRKGHVKEGNAFNKSSLRSLLTNPLYIGKVHYKGVLYDGEHDAIVDPNVFAEVKQLLSTNRREMIRFKSGKVGGILKGLLRCKACDAGMSHAFSKKRNKRYRYYVCQNAQSRGWANCPHPSLPADEIERFVIDEIRQIGLDEKLVDQVVEESQAGIEAEIAEYRKRQKLLKKEIQRYDAELQSLASAAAYEEATNRLAGLQDRITMAQRDLSECCSHLDRLTDKKIEAEDIRQACRAFDPLWDTLTTREQWRMLSLLINRVEFDADTSSIDIIFYPTGIHRLNEEVLV</sequence>
<protein>
    <submittedName>
        <fullName evidence="4">DNA-invertase hin</fullName>
    </submittedName>
</protein>
<organism evidence="4 5">
    <name type="scientific">Anaerohalosphaera lusitana</name>
    <dbReference type="NCBI Taxonomy" id="1936003"/>
    <lineage>
        <taxon>Bacteria</taxon>
        <taxon>Pseudomonadati</taxon>
        <taxon>Planctomycetota</taxon>
        <taxon>Phycisphaerae</taxon>
        <taxon>Sedimentisphaerales</taxon>
        <taxon>Anaerohalosphaeraceae</taxon>
        <taxon>Anaerohalosphaera</taxon>
    </lineage>
</organism>
<dbReference type="InterPro" id="IPR011109">
    <property type="entry name" value="DNA_bind_recombinase_dom"/>
</dbReference>
<dbReference type="GO" id="GO:0003677">
    <property type="term" value="F:DNA binding"/>
    <property type="evidence" value="ECO:0007669"/>
    <property type="project" value="InterPro"/>
</dbReference>
<dbReference type="PROSITE" id="PS51737">
    <property type="entry name" value="RECOMBINASE_DNA_BIND"/>
    <property type="match status" value="1"/>
</dbReference>
<evidence type="ECO:0000313" key="5">
    <source>
        <dbReference type="Proteomes" id="UP000189674"/>
    </source>
</evidence>
<dbReference type="KEGG" id="alus:STSP2_01116"/>
<dbReference type="OrthoDB" id="266184at2"/>
<dbReference type="InterPro" id="IPR036162">
    <property type="entry name" value="Resolvase-like_N_sf"/>
</dbReference>
<dbReference type="SMART" id="SM00857">
    <property type="entry name" value="Resolvase"/>
    <property type="match status" value="1"/>
</dbReference>
<dbReference type="CDD" id="cd03768">
    <property type="entry name" value="SR_ResInv"/>
    <property type="match status" value="1"/>
</dbReference>
<accession>A0A1U9NJP8</accession>
<dbReference type="Pfam" id="PF07508">
    <property type="entry name" value="Recombinase"/>
    <property type="match status" value="1"/>
</dbReference>
<dbReference type="InterPro" id="IPR050639">
    <property type="entry name" value="SSR_resolvase"/>
</dbReference>
<dbReference type="AlphaFoldDB" id="A0A1U9NJP8"/>
<dbReference type="PANTHER" id="PTHR30461">
    <property type="entry name" value="DNA-INVERTASE FROM LAMBDOID PROPHAGE"/>
    <property type="match status" value="1"/>
</dbReference>
<proteinExistence type="predicted"/>
<dbReference type="RefSeq" id="WP_146660576.1">
    <property type="nucleotide sequence ID" value="NZ_CP019791.1"/>
</dbReference>
<dbReference type="PROSITE" id="PS51736">
    <property type="entry name" value="RECOMBINASES_3"/>
    <property type="match status" value="1"/>
</dbReference>
<dbReference type="Proteomes" id="UP000189674">
    <property type="component" value="Chromosome"/>
</dbReference>
<dbReference type="PANTHER" id="PTHR30461:SF23">
    <property type="entry name" value="DNA RECOMBINASE-RELATED"/>
    <property type="match status" value="1"/>
</dbReference>
<evidence type="ECO:0000256" key="1">
    <source>
        <dbReference type="SAM" id="Coils"/>
    </source>
</evidence>
<dbReference type="InterPro" id="IPR038109">
    <property type="entry name" value="DNA_bind_recomb_sf"/>
</dbReference>
<gene>
    <name evidence="4" type="primary">hin_1</name>
    <name evidence="4" type="ORF">STSP2_01116</name>
</gene>
<feature type="domain" description="Resolvase/invertase-type recombinase catalytic" evidence="2">
    <location>
        <begin position="10"/>
        <end position="162"/>
    </location>
</feature>
<feature type="coiled-coil region" evidence="1">
    <location>
        <begin position="376"/>
        <end position="433"/>
    </location>
</feature>
<reference evidence="5" key="1">
    <citation type="submission" date="2017-02" db="EMBL/GenBank/DDBJ databases">
        <title>Comparative genomics and description of representatives of a novel lineage of planctomycetes thriving in anoxic sediments.</title>
        <authorList>
            <person name="Spring S."/>
            <person name="Bunk B."/>
            <person name="Sproer C."/>
        </authorList>
    </citation>
    <scope>NUCLEOTIDE SEQUENCE [LARGE SCALE GENOMIC DNA]</scope>
    <source>
        <strain evidence="5">ST-NAGAB-D1</strain>
    </source>
</reference>
<feature type="domain" description="Recombinase" evidence="3">
    <location>
        <begin position="170"/>
        <end position="286"/>
    </location>
</feature>
<dbReference type="SUPFAM" id="SSF53041">
    <property type="entry name" value="Resolvase-like"/>
    <property type="match status" value="1"/>
</dbReference>
<keyword evidence="1" id="KW-0175">Coiled coil</keyword>